<gene>
    <name evidence="1" type="ORF">SPARVUS_LOCUS4573572</name>
</gene>
<feature type="non-terminal residue" evidence="1">
    <location>
        <position position="1"/>
    </location>
</feature>
<organism evidence="1 2">
    <name type="scientific">Staurois parvus</name>
    <dbReference type="NCBI Taxonomy" id="386267"/>
    <lineage>
        <taxon>Eukaryota</taxon>
        <taxon>Metazoa</taxon>
        <taxon>Chordata</taxon>
        <taxon>Craniata</taxon>
        <taxon>Vertebrata</taxon>
        <taxon>Euteleostomi</taxon>
        <taxon>Amphibia</taxon>
        <taxon>Batrachia</taxon>
        <taxon>Anura</taxon>
        <taxon>Neobatrachia</taxon>
        <taxon>Ranoidea</taxon>
        <taxon>Ranidae</taxon>
        <taxon>Staurois</taxon>
    </lineage>
</organism>
<evidence type="ECO:0000313" key="1">
    <source>
        <dbReference type="EMBL" id="CAI9556672.1"/>
    </source>
</evidence>
<accession>A0ABN9CAU0</accession>
<name>A0ABN9CAU0_9NEOB</name>
<comment type="caution">
    <text evidence="1">The sequence shown here is derived from an EMBL/GenBank/DDBJ whole genome shotgun (WGS) entry which is preliminary data.</text>
</comment>
<reference evidence="1" key="1">
    <citation type="submission" date="2023-05" db="EMBL/GenBank/DDBJ databases">
        <authorList>
            <person name="Stuckert A."/>
        </authorList>
    </citation>
    <scope>NUCLEOTIDE SEQUENCE</scope>
</reference>
<evidence type="ECO:0000313" key="2">
    <source>
        <dbReference type="Proteomes" id="UP001162483"/>
    </source>
</evidence>
<protein>
    <submittedName>
        <fullName evidence="1">Uncharacterized protein</fullName>
    </submittedName>
</protein>
<proteinExistence type="predicted"/>
<dbReference type="EMBL" id="CATNWA010008685">
    <property type="protein sequence ID" value="CAI9556672.1"/>
    <property type="molecule type" value="Genomic_DNA"/>
</dbReference>
<dbReference type="Proteomes" id="UP001162483">
    <property type="component" value="Unassembled WGS sequence"/>
</dbReference>
<sequence>IDPLFSDLPLLPLSPNYLLIEQRFGVTLHKLSLVCIARESECDQHRANQHCPVRGQETCILPEEKKNYSFKLYPVLCWTFIEVTRLLQLLMRKGI</sequence>
<keyword evidence="2" id="KW-1185">Reference proteome</keyword>